<protein>
    <submittedName>
        <fullName evidence="1">Unnamed protein product</fullName>
    </submittedName>
</protein>
<accession>A0ACB5TF59</accession>
<dbReference type="EMBL" id="BSXS01006820">
    <property type="protein sequence ID" value="GME86315.1"/>
    <property type="molecule type" value="Genomic_DNA"/>
</dbReference>
<evidence type="ECO:0000313" key="1">
    <source>
        <dbReference type="EMBL" id="GME86315.1"/>
    </source>
</evidence>
<name>A0ACB5TF59_AMBMO</name>
<gene>
    <name evidence="1" type="ORF">Amon02_000793700</name>
</gene>
<reference evidence="1" key="1">
    <citation type="submission" date="2023-04" db="EMBL/GenBank/DDBJ databases">
        <title>Ambrosiozyma monospora NBRC 10751.</title>
        <authorList>
            <person name="Ichikawa N."/>
            <person name="Sato H."/>
            <person name="Tonouchi N."/>
        </authorList>
    </citation>
    <scope>NUCLEOTIDE SEQUENCE</scope>
    <source>
        <strain evidence="1">NBRC 10751</strain>
    </source>
</reference>
<sequence length="77" mass="8461">MGYYHSGADFYITKADIPQSISDVEVNGEFKVTDELKTLGGDLASLTKDPAGFLKNNVIKAAHLDYFFDISTCNQPN</sequence>
<keyword evidence="2" id="KW-1185">Reference proteome</keyword>
<comment type="caution">
    <text evidence="1">The sequence shown here is derived from an EMBL/GenBank/DDBJ whole genome shotgun (WGS) entry which is preliminary data.</text>
</comment>
<evidence type="ECO:0000313" key="2">
    <source>
        <dbReference type="Proteomes" id="UP001165064"/>
    </source>
</evidence>
<dbReference type="Proteomes" id="UP001165064">
    <property type="component" value="Unassembled WGS sequence"/>
</dbReference>
<proteinExistence type="predicted"/>
<organism evidence="1 2">
    <name type="scientific">Ambrosiozyma monospora</name>
    <name type="common">Yeast</name>
    <name type="synonym">Endomycopsis monosporus</name>
    <dbReference type="NCBI Taxonomy" id="43982"/>
    <lineage>
        <taxon>Eukaryota</taxon>
        <taxon>Fungi</taxon>
        <taxon>Dikarya</taxon>
        <taxon>Ascomycota</taxon>
        <taxon>Saccharomycotina</taxon>
        <taxon>Pichiomycetes</taxon>
        <taxon>Pichiales</taxon>
        <taxon>Pichiaceae</taxon>
        <taxon>Ambrosiozyma</taxon>
    </lineage>
</organism>